<feature type="signal peptide" evidence="1">
    <location>
        <begin position="1"/>
        <end position="21"/>
    </location>
</feature>
<dbReference type="Proteomes" id="UP001152320">
    <property type="component" value="Chromosome 23"/>
</dbReference>
<comment type="caution">
    <text evidence="2">The sequence shown here is derived from an EMBL/GenBank/DDBJ whole genome shotgun (WGS) entry which is preliminary data.</text>
</comment>
<dbReference type="AlphaFoldDB" id="A0A9Q0YCQ0"/>
<dbReference type="OrthoDB" id="10524388at2759"/>
<evidence type="ECO:0000313" key="3">
    <source>
        <dbReference type="Proteomes" id="UP001152320"/>
    </source>
</evidence>
<name>A0A9Q0YCQ0_HOLLE</name>
<protein>
    <submittedName>
        <fullName evidence="2">Uncharacterized protein</fullName>
    </submittedName>
</protein>
<proteinExistence type="predicted"/>
<sequence>MSARIETLLLLALCPGVIVNGKIVPSLTQVTWEDGRFGYFAVPRERVAAKLAEVQQKNSCHEERLTLPNRTVLPDILTPDQHVVAIVYGMLGAKAIEDSLPAKVKAEYETKAGNVQFFIPFLTGSDPNARPTYKLALGSFVSTTKPFIQPNIAIPTEQVDFLQARPDGLTIVDGCEELDIVWSPFHGCELPDDVVLHDFEEYVDEFTLSFEHQNDYSFCDEPGTSDNIFCEELYITDCACQFWTHGRTERCDGGFFSVAHITKKFEEVSLLTDGPQDAVLTELTEGVYGIGAQKPCIE</sequence>
<reference evidence="2" key="1">
    <citation type="submission" date="2021-10" db="EMBL/GenBank/DDBJ databases">
        <title>Tropical sea cucumber genome reveals ecological adaptation and Cuvierian tubules defense mechanism.</title>
        <authorList>
            <person name="Chen T."/>
        </authorList>
    </citation>
    <scope>NUCLEOTIDE SEQUENCE</scope>
    <source>
        <strain evidence="2">Nanhai2018</strain>
        <tissue evidence="2">Muscle</tissue>
    </source>
</reference>
<organism evidence="2 3">
    <name type="scientific">Holothuria leucospilota</name>
    <name type="common">Black long sea cucumber</name>
    <name type="synonym">Mertensiothuria leucospilota</name>
    <dbReference type="NCBI Taxonomy" id="206669"/>
    <lineage>
        <taxon>Eukaryota</taxon>
        <taxon>Metazoa</taxon>
        <taxon>Echinodermata</taxon>
        <taxon>Eleutherozoa</taxon>
        <taxon>Echinozoa</taxon>
        <taxon>Holothuroidea</taxon>
        <taxon>Aspidochirotacea</taxon>
        <taxon>Aspidochirotida</taxon>
        <taxon>Holothuriidae</taxon>
        <taxon>Holothuria</taxon>
    </lineage>
</organism>
<feature type="chain" id="PRO_5040240130" evidence="1">
    <location>
        <begin position="22"/>
        <end position="298"/>
    </location>
</feature>
<dbReference type="EMBL" id="JAIZAY010000023">
    <property type="protein sequence ID" value="KAJ8019840.1"/>
    <property type="molecule type" value="Genomic_DNA"/>
</dbReference>
<keyword evidence="1" id="KW-0732">Signal</keyword>
<accession>A0A9Q0YCQ0</accession>
<evidence type="ECO:0000256" key="1">
    <source>
        <dbReference type="SAM" id="SignalP"/>
    </source>
</evidence>
<gene>
    <name evidence="2" type="ORF">HOLleu_41595</name>
</gene>
<keyword evidence="3" id="KW-1185">Reference proteome</keyword>
<evidence type="ECO:0000313" key="2">
    <source>
        <dbReference type="EMBL" id="KAJ8019840.1"/>
    </source>
</evidence>